<evidence type="ECO:0000259" key="5">
    <source>
        <dbReference type="Pfam" id="PF10475"/>
    </source>
</evidence>
<keyword evidence="3" id="KW-0175">Coiled coil</keyword>
<feature type="domain" description="Vacuolar protein sorting-associated protein 54 N-terminal" evidence="5">
    <location>
        <begin position="110"/>
        <end position="398"/>
    </location>
</feature>
<name>A0A835UF90_VANPL</name>
<dbReference type="InterPro" id="IPR040047">
    <property type="entry name" value="VPS50"/>
</dbReference>
<dbReference type="PANTHER" id="PTHR13258">
    <property type="entry name" value="SYNDETIN"/>
    <property type="match status" value="1"/>
</dbReference>
<dbReference type="Proteomes" id="UP000639772">
    <property type="component" value="Chromosome 12"/>
</dbReference>
<sequence length="710" mass="80271">MQRELPGDGGRSVEEFEPPGPLLFLPLLFLQGGGMDLSRVGEKLFSSVRSARSLGFLPSNADRPEVPERAAAAAAAARALAGLPPHEKVSLASNSKEPHSIFGNRDSAMEELEEEFYEEDFDPVRYILEHIQSDESDAAFFEKKATLRLAQLDRIAERLSRHVMEHHEELVKGMQLVMELERDLKVANVICMNGRRHIISSMNEVSRDLVVNTKAKKKQALLGLLPILAELHRAVDMQMELDGLVEEESYFRAFALLPEYLQILDSYSELSAVKEMSVGVEVWLERTLQKLDALLLGVCRKFSEENYVTAVDAYALVGDIAGLAEKIQSFYMQEVISNTHLLLKDMVLEDLDDEIQTNRLTYSDLCEKVPESKLRHCLLKTLDSLFRLMCSYYAIMSFTPKEEDFKCPASSITWKNVSSPQIAREDENEDLLADFIDEDSQLPTRLKSSLSKIVQDCDQWIRPQNQQFSLSSSPTSFSSPLSNTDIMPTSPAGNFPNTSFGLKERCVATETISFVAQILHRSKAHLQSLLFHHGAALVEDFYGMCYADKIANSKWEVKEPRVLSIMGMVQNLLLEYGLENVAEVLTESLSQVRRCSDEGRVLMSLDLQVMSFPLQPCIGLENIYTEFTFHSGSNQWLQHFVSVNVKSKLQNVETFIKAFYLPETEYVHWARSHPEYTKSQIVGLVNLVAAMKGWKKKTRLEVLEKIESGN</sequence>
<dbReference type="Pfam" id="PF10475">
    <property type="entry name" value="Vps54_N"/>
    <property type="match status" value="1"/>
</dbReference>
<evidence type="ECO:0000313" key="6">
    <source>
        <dbReference type="EMBL" id="KAG0459128.1"/>
    </source>
</evidence>
<dbReference type="GO" id="GO:0005829">
    <property type="term" value="C:cytosol"/>
    <property type="evidence" value="ECO:0007669"/>
    <property type="project" value="GOC"/>
</dbReference>
<protein>
    <recommendedName>
        <fullName evidence="8">Syndetin</fullName>
    </recommendedName>
</protein>
<reference evidence="6 7" key="1">
    <citation type="journal article" date="2020" name="Nat. Food">
        <title>A phased Vanilla planifolia genome enables genetic improvement of flavour and production.</title>
        <authorList>
            <person name="Hasing T."/>
            <person name="Tang H."/>
            <person name="Brym M."/>
            <person name="Khazi F."/>
            <person name="Huang T."/>
            <person name="Chambers A.H."/>
        </authorList>
    </citation>
    <scope>NUCLEOTIDE SEQUENCE [LARGE SCALE GENOMIC DNA]</scope>
    <source>
        <tissue evidence="6">Leaf</tissue>
    </source>
</reference>
<evidence type="ECO:0000259" key="4">
    <source>
        <dbReference type="Pfam" id="PF10474"/>
    </source>
</evidence>
<feature type="domain" description="Syndetin C-terminal" evidence="4">
    <location>
        <begin position="637"/>
        <end position="707"/>
    </location>
</feature>
<comment type="caution">
    <text evidence="6">The sequence shown here is derived from an EMBL/GenBank/DDBJ whole genome shotgun (WGS) entry which is preliminary data.</text>
</comment>
<keyword evidence="2" id="KW-0653">Protein transport</keyword>
<keyword evidence="1" id="KW-0813">Transport</keyword>
<gene>
    <name evidence="6" type="ORF">HPP92_022256</name>
</gene>
<organism evidence="6 7">
    <name type="scientific">Vanilla planifolia</name>
    <name type="common">Vanilla</name>
    <dbReference type="NCBI Taxonomy" id="51239"/>
    <lineage>
        <taxon>Eukaryota</taxon>
        <taxon>Viridiplantae</taxon>
        <taxon>Streptophyta</taxon>
        <taxon>Embryophyta</taxon>
        <taxon>Tracheophyta</taxon>
        <taxon>Spermatophyta</taxon>
        <taxon>Magnoliopsida</taxon>
        <taxon>Liliopsida</taxon>
        <taxon>Asparagales</taxon>
        <taxon>Orchidaceae</taxon>
        <taxon>Vanilloideae</taxon>
        <taxon>Vanilleae</taxon>
        <taxon>Vanilla</taxon>
    </lineage>
</organism>
<proteinExistence type="predicted"/>
<evidence type="ECO:0000256" key="3">
    <source>
        <dbReference type="ARBA" id="ARBA00023054"/>
    </source>
</evidence>
<dbReference type="InterPro" id="IPR019515">
    <property type="entry name" value="VPS54_N"/>
</dbReference>
<dbReference type="EMBL" id="JADCNM010000012">
    <property type="protein sequence ID" value="KAG0459128.1"/>
    <property type="molecule type" value="Genomic_DNA"/>
</dbReference>
<dbReference type="PANTHER" id="PTHR13258:SF0">
    <property type="entry name" value="SYNDETIN"/>
    <property type="match status" value="1"/>
</dbReference>
<evidence type="ECO:0000256" key="2">
    <source>
        <dbReference type="ARBA" id="ARBA00022927"/>
    </source>
</evidence>
<dbReference type="Pfam" id="PF10474">
    <property type="entry name" value="Syndetin_C"/>
    <property type="match status" value="1"/>
</dbReference>
<evidence type="ECO:0000256" key="1">
    <source>
        <dbReference type="ARBA" id="ARBA00022448"/>
    </source>
</evidence>
<dbReference type="InterPro" id="IPR019514">
    <property type="entry name" value="Syndetin_C"/>
</dbReference>
<evidence type="ECO:0008006" key="8">
    <source>
        <dbReference type="Google" id="ProtNLM"/>
    </source>
</evidence>
<dbReference type="GO" id="GO:0032456">
    <property type="term" value="P:endocytic recycling"/>
    <property type="evidence" value="ECO:0007669"/>
    <property type="project" value="InterPro"/>
</dbReference>
<dbReference type="GO" id="GO:0042147">
    <property type="term" value="P:retrograde transport, endosome to Golgi"/>
    <property type="evidence" value="ECO:0007669"/>
    <property type="project" value="InterPro"/>
</dbReference>
<dbReference type="GO" id="GO:1990745">
    <property type="term" value="C:EARP complex"/>
    <property type="evidence" value="ECO:0007669"/>
    <property type="project" value="InterPro"/>
</dbReference>
<dbReference type="AlphaFoldDB" id="A0A835UF90"/>
<dbReference type="OrthoDB" id="10263345at2759"/>
<accession>A0A835UF90</accession>
<evidence type="ECO:0000313" key="7">
    <source>
        <dbReference type="Proteomes" id="UP000639772"/>
    </source>
</evidence>
<dbReference type="GO" id="GO:0000149">
    <property type="term" value="F:SNARE binding"/>
    <property type="evidence" value="ECO:0007669"/>
    <property type="project" value="TreeGrafter"/>
</dbReference>
<dbReference type="GO" id="GO:0015031">
    <property type="term" value="P:protein transport"/>
    <property type="evidence" value="ECO:0007669"/>
    <property type="project" value="UniProtKB-KW"/>
</dbReference>